<evidence type="ECO:0000313" key="1">
    <source>
        <dbReference type="EMBL" id="GIN58382.1"/>
    </source>
</evidence>
<organism evidence="1 2">
    <name type="scientific">Lederbergia ruris</name>
    <dbReference type="NCBI Taxonomy" id="217495"/>
    <lineage>
        <taxon>Bacteria</taxon>
        <taxon>Bacillati</taxon>
        <taxon>Bacillota</taxon>
        <taxon>Bacilli</taxon>
        <taxon>Bacillales</taxon>
        <taxon>Bacillaceae</taxon>
        <taxon>Lederbergia</taxon>
    </lineage>
</organism>
<protein>
    <submittedName>
        <fullName evidence="1">Uncharacterized protein</fullName>
    </submittedName>
</protein>
<reference evidence="1 2" key="1">
    <citation type="submission" date="2021-03" db="EMBL/GenBank/DDBJ databases">
        <title>Antimicrobial resistance genes in bacteria isolated from Japanese honey, and their potential for conferring macrolide and lincosamide resistance in the American foulbrood pathogen Paenibacillus larvae.</title>
        <authorList>
            <person name="Okamoto M."/>
            <person name="Kumagai M."/>
            <person name="Kanamori H."/>
            <person name="Takamatsu D."/>
        </authorList>
    </citation>
    <scope>NUCLEOTIDE SEQUENCE [LARGE SCALE GENOMIC DNA]</scope>
    <source>
        <strain evidence="1 2">J8TS2</strain>
    </source>
</reference>
<comment type="caution">
    <text evidence="1">The sequence shown here is derived from an EMBL/GenBank/DDBJ whole genome shotgun (WGS) entry which is preliminary data.</text>
</comment>
<proteinExistence type="predicted"/>
<dbReference type="RefSeq" id="WP_212966607.1">
    <property type="nucleotide sequence ID" value="NZ_BORB01000023.1"/>
</dbReference>
<dbReference type="Proteomes" id="UP000679950">
    <property type="component" value="Unassembled WGS sequence"/>
</dbReference>
<evidence type="ECO:0000313" key="2">
    <source>
        <dbReference type="Proteomes" id="UP000679950"/>
    </source>
</evidence>
<name>A0ABQ4KLZ2_9BACI</name>
<sequence>MENTRLAEKTGFQERVAYHPTIDLRTDFVMVYGIDDSMPKRIKEWQGRGYVVHLMTGVAWGEYQDYLYGEVDGREHWDEAQKNRFGEIISHGKDVPYMVPTIAFTNYLTERIKVAVDAGVEAIHLEEPEFWVEGGYSEAFKREWQIFYKEAWIPPHESVDAQYRASKLKAYLYTRCLDRLCAELKEYAQVRYQRTLRFYVPTHSLINYTQWRIVSPQSQLLSLPTVDGYIAQVWTGTSRTPNVYNGIRKERTFETAYLEYGIMQELVRGTERRMWFLHDPIEDNPNYDWDDYRNNYYKIVTASLFHPAVHRYEISPWPNRVFNGSYPKKNGQGKEAIPPEYATSLLILMNTLRDFDQSEIEWVGKMAPIGVLLADSTMFQRNHPDILGEDGSQKYDGTDAEMLKGDKAQELLDWSEFYGLTFPLLKSGIPVRPVQLDNIRRFSSYLDDYQTLILSYEFLKPEAPDIHLGLSQWVQNGGRLLYVGDHSDDYHHVREWWNSNGSSYENPAEHLFETLGLERKLEQGTYPVGNGIVSFLPLHPKACAQNRQNAELLKDTVRQLFSTNDWEEKNYLLLKRGPYIISAVMDESLSEEPLKLQGVYVDLFDHHLPIRKEVVVQPGKQLLLYDLNYRTTKQMDCQVIASSSRVENIVNDGSEIDMLLTGPLGIPGISRLRFAKKPSKIRIKENAQDGYQDIRFVWDQESQTALVRYENKHDGINMKISP</sequence>
<gene>
    <name evidence="1" type="ORF">J8TS2_27010</name>
</gene>
<accession>A0ABQ4KLZ2</accession>
<keyword evidence="2" id="KW-1185">Reference proteome</keyword>
<dbReference type="EMBL" id="BORB01000023">
    <property type="protein sequence ID" value="GIN58382.1"/>
    <property type="molecule type" value="Genomic_DNA"/>
</dbReference>